<feature type="transmembrane region" description="Helical" evidence="1">
    <location>
        <begin position="41"/>
        <end position="61"/>
    </location>
</feature>
<evidence type="ECO:0000256" key="1">
    <source>
        <dbReference type="SAM" id="Phobius"/>
    </source>
</evidence>
<dbReference type="Proteomes" id="UP001247620">
    <property type="component" value="Unassembled WGS sequence"/>
</dbReference>
<name>A0ABU1TB95_9SPHI</name>
<proteinExistence type="predicted"/>
<dbReference type="EMBL" id="JAVDUU010000002">
    <property type="protein sequence ID" value="MDR6942643.1"/>
    <property type="molecule type" value="Genomic_DNA"/>
</dbReference>
<feature type="transmembrane region" description="Helical" evidence="1">
    <location>
        <begin position="128"/>
        <end position="150"/>
    </location>
</feature>
<feature type="transmembrane region" description="Helical" evidence="1">
    <location>
        <begin position="275"/>
        <end position="299"/>
    </location>
</feature>
<evidence type="ECO:0000313" key="4">
    <source>
        <dbReference type="Proteomes" id="UP001247620"/>
    </source>
</evidence>
<comment type="caution">
    <text evidence="3">The sequence shown here is derived from an EMBL/GenBank/DDBJ whole genome shotgun (WGS) entry which is preliminary data.</text>
</comment>
<gene>
    <name evidence="3" type="ORF">J2W55_002485</name>
</gene>
<dbReference type="InterPro" id="IPR002656">
    <property type="entry name" value="Acyl_transf_3_dom"/>
</dbReference>
<dbReference type="RefSeq" id="WP_310096045.1">
    <property type="nucleotide sequence ID" value="NZ_JAVDUU010000002.1"/>
</dbReference>
<dbReference type="PANTHER" id="PTHR23028:SF53">
    <property type="entry name" value="ACYL_TRANSF_3 DOMAIN-CONTAINING PROTEIN"/>
    <property type="match status" value="1"/>
</dbReference>
<feature type="transmembrane region" description="Helical" evidence="1">
    <location>
        <begin position="202"/>
        <end position="231"/>
    </location>
</feature>
<sequence length="322" mass="36746">MTAPSRQKTHIPQVDYIRAIASIAVALFHLGGKALPVLNYGWLGVYMFFLVSGFIICWAIPRNYTWKMSGRFISRRIIRIEPPYIISIGLAILVKLIMTPHYRPDWFNVLSHFAYLNSFLGEPYLSPVYWTLGIEFQFYLFVALCFPFFVKRWGACFLLLLSVLSVVIKAPGSNLLNAFPPFALGILYYLYLSGGKNLRWTLFWGILITVCSVHAIGWLQTCATLFALGLLMAPLKSYPIITFFSKISFSLYLTHDMIGSNLVVYMGTHLPKTLIFKGISFLTGILISVLFAYFFYRLVEAPFLKLSKRINYGLKKVSQPTF</sequence>
<keyword evidence="4" id="KW-1185">Reference proteome</keyword>
<feature type="transmembrane region" description="Helical" evidence="1">
    <location>
        <begin position="82"/>
        <end position="102"/>
    </location>
</feature>
<accession>A0ABU1TB95</accession>
<evidence type="ECO:0000259" key="2">
    <source>
        <dbReference type="Pfam" id="PF01757"/>
    </source>
</evidence>
<keyword evidence="1" id="KW-1133">Transmembrane helix</keyword>
<dbReference type="InterPro" id="IPR050879">
    <property type="entry name" value="Acyltransferase_3"/>
</dbReference>
<organism evidence="3 4">
    <name type="scientific">Mucilaginibacter pocheonensis</name>
    <dbReference type="NCBI Taxonomy" id="398050"/>
    <lineage>
        <taxon>Bacteria</taxon>
        <taxon>Pseudomonadati</taxon>
        <taxon>Bacteroidota</taxon>
        <taxon>Sphingobacteriia</taxon>
        <taxon>Sphingobacteriales</taxon>
        <taxon>Sphingobacteriaceae</taxon>
        <taxon>Mucilaginibacter</taxon>
    </lineage>
</organism>
<protein>
    <submittedName>
        <fullName evidence="3">Peptidoglycan/LPS O-acetylase OafA/YrhL</fullName>
    </submittedName>
</protein>
<dbReference type="PANTHER" id="PTHR23028">
    <property type="entry name" value="ACETYLTRANSFERASE"/>
    <property type="match status" value="1"/>
</dbReference>
<keyword evidence="1" id="KW-0472">Membrane</keyword>
<keyword evidence="1" id="KW-0812">Transmembrane</keyword>
<dbReference type="Pfam" id="PF01757">
    <property type="entry name" value="Acyl_transf_3"/>
    <property type="match status" value="1"/>
</dbReference>
<feature type="domain" description="Acyltransferase 3" evidence="2">
    <location>
        <begin position="13"/>
        <end position="293"/>
    </location>
</feature>
<evidence type="ECO:0000313" key="3">
    <source>
        <dbReference type="EMBL" id="MDR6942643.1"/>
    </source>
</evidence>
<feature type="transmembrane region" description="Helical" evidence="1">
    <location>
        <begin position="157"/>
        <end position="190"/>
    </location>
</feature>
<reference evidence="3 4" key="1">
    <citation type="submission" date="2023-07" db="EMBL/GenBank/DDBJ databases">
        <title>Sorghum-associated microbial communities from plants grown in Nebraska, USA.</title>
        <authorList>
            <person name="Schachtman D."/>
        </authorList>
    </citation>
    <scope>NUCLEOTIDE SEQUENCE [LARGE SCALE GENOMIC DNA]</scope>
    <source>
        <strain evidence="3 4">3262</strain>
    </source>
</reference>